<proteinExistence type="predicted"/>
<reference evidence="2" key="1">
    <citation type="journal article" date="2020" name="Nature">
        <title>Giant virus diversity and host interactions through global metagenomics.</title>
        <authorList>
            <person name="Schulz F."/>
            <person name="Roux S."/>
            <person name="Paez-Espino D."/>
            <person name="Jungbluth S."/>
            <person name="Walsh D.A."/>
            <person name="Denef V.J."/>
            <person name="McMahon K.D."/>
            <person name="Konstantinidis K.T."/>
            <person name="Eloe-Fadrosh E.A."/>
            <person name="Kyrpides N.C."/>
            <person name="Woyke T."/>
        </authorList>
    </citation>
    <scope>NUCLEOTIDE SEQUENCE</scope>
    <source>
        <strain evidence="2">GVMAG-M-3300018428-16</strain>
    </source>
</reference>
<dbReference type="AlphaFoldDB" id="A0A6C0BUL7"/>
<protein>
    <submittedName>
        <fullName evidence="2">Uncharacterized protein</fullName>
    </submittedName>
</protein>
<keyword evidence="1" id="KW-0472">Membrane</keyword>
<keyword evidence="1" id="KW-1133">Transmembrane helix</keyword>
<evidence type="ECO:0000256" key="1">
    <source>
        <dbReference type="SAM" id="Phobius"/>
    </source>
</evidence>
<dbReference type="Gene3D" id="3.90.1720.10">
    <property type="entry name" value="endopeptidase domain like (from Nostoc punctiforme)"/>
    <property type="match status" value="1"/>
</dbReference>
<feature type="transmembrane region" description="Helical" evidence="1">
    <location>
        <begin position="6"/>
        <end position="23"/>
    </location>
</feature>
<keyword evidence="1" id="KW-0812">Transmembrane</keyword>
<sequence length="210" mass="24483">MKKYFIYLLFIVILSTLIYPYMYTDKQRKLFNVLESYDLNTKWLPGYNVDCESGDIMPPKSTWVKTSHCSCFTYRFCNDMNVKMIGTREGFNQKGLATNQLKWLKTDEAKQNGWERIHESIPQAYVTANNEASKGNVVLVGVEDDDKLFGHVSIVRPSNRSNYLIMRDGPDTIASSKINSNAITLKEDFLFNRNELEQYENRIQLYVNKR</sequence>
<evidence type="ECO:0000313" key="2">
    <source>
        <dbReference type="EMBL" id="QHS95108.1"/>
    </source>
</evidence>
<organism evidence="2">
    <name type="scientific">viral metagenome</name>
    <dbReference type="NCBI Taxonomy" id="1070528"/>
    <lineage>
        <taxon>unclassified sequences</taxon>
        <taxon>metagenomes</taxon>
        <taxon>organismal metagenomes</taxon>
    </lineage>
</organism>
<name>A0A6C0BUL7_9ZZZZ</name>
<dbReference type="EMBL" id="MN739240">
    <property type="protein sequence ID" value="QHS95108.1"/>
    <property type="molecule type" value="Genomic_DNA"/>
</dbReference>
<accession>A0A6C0BUL7</accession>